<name>A0A644YSF1_9ZZZZ</name>
<protein>
    <submittedName>
        <fullName evidence="3">Uncharacterized protein</fullName>
    </submittedName>
</protein>
<feature type="coiled-coil region" evidence="1">
    <location>
        <begin position="86"/>
        <end position="113"/>
    </location>
</feature>
<reference evidence="3" key="1">
    <citation type="submission" date="2019-08" db="EMBL/GenBank/DDBJ databases">
        <authorList>
            <person name="Kucharzyk K."/>
            <person name="Murdoch R.W."/>
            <person name="Higgins S."/>
            <person name="Loffler F."/>
        </authorList>
    </citation>
    <scope>NUCLEOTIDE SEQUENCE</scope>
</reference>
<dbReference type="AntiFam" id="ANF00173">
    <property type="entry name" value="Shadow ORF (opposite ppk)"/>
</dbReference>
<dbReference type="EMBL" id="VSSQ01006095">
    <property type="protein sequence ID" value="MPM31515.1"/>
    <property type="molecule type" value="Genomic_DNA"/>
</dbReference>
<accession>A0A644YSF1</accession>
<proteinExistence type="predicted"/>
<organism evidence="3">
    <name type="scientific">bioreactor metagenome</name>
    <dbReference type="NCBI Taxonomy" id="1076179"/>
    <lineage>
        <taxon>unclassified sequences</taxon>
        <taxon>metagenomes</taxon>
        <taxon>ecological metagenomes</taxon>
    </lineage>
</organism>
<dbReference type="AlphaFoldDB" id="A0A644YSF1"/>
<sequence length="615" mass="68767">MLDRHQQVFHALLGDVEIHVAGDPEGKAVEDFAAGEKLRQLTFNQILKQHEGRSRRRVDRLDEARQHAGNLDEGEHLALVRQPQTYRQLDRAVAEHRERMARIDRQRRQYRQHFDLKITRQFPPAGFREFGDPAQPDPVAFQFRQQFGRQNPMLALQQLVKPGADSEQLFFRREPRIVGGGVAELQQLAQSGHANHEELVEIAAEDGDEFQPFQHRDFIAGGFVQHPGVEIKPAQFPAQHDFRAVICRIFDHGSVRLAKISGLIHDDRAVEKQIDVGSLIVIAQGVFNGRTQHVEQFGLLLGRQSHLVTLPAAVIQNHENPVGLTDAGQHHLKLRKAAVNAHDQIQRVRQLRQHDAFAHFVAEPDNHRQPGVDAETLAAQHHHGVGIDHKIRLAVAEKSPGHPLFDAQLQGVRQDAFDRGVGDVGNAFDLFPDLRRIDCKKVVAAGVQSHEAKQFGPIFRTLAPIAGALDGDVVEGEPGVAVKKLAVEPEQQESDRDQQQQQRRQHNDPAPEFPALLPLNRCVAGRIVFAASRRHSRAECPLHPRAQSSINTVSSQEGLCHSAMEKITPKKPAARRRLPFPAECRAVVCPGAGKTGRNSGRRLDKIFLCFMFITG</sequence>
<gene>
    <name evidence="3" type="ORF">SDC9_78070</name>
</gene>
<keyword evidence="1" id="KW-0175">Coiled coil</keyword>
<evidence type="ECO:0000313" key="3">
    <source>
        <dbReference type="EMBL" id="MPM31515.1"/>
    </source>
</evidence>
<comment type="caution">
    <text evidence="3">The sequence shown here is derived from an EMBL/GenBank/DDBJ whole genome shotgun (WGS) entry which is preliminary data.</text>
</comment>
<feature type="region of interest" description="Disordered" evidence="2">
    <location>
        <begin position="485"/>
        <end position="514"/>
    </location>
</feature>
<evidence type="ECO:0000256" key="2">
    <source>
        <dbReference type="SAM" id="MobiDB-lite"/>
    </source>
</evidence>
<evidence type="ECO:0000256" key="1">
    <source>
        <dbReference type="SAM" id="Coils"/>
    </source>
</evidence>